<organism evidence="2 3">
    <name type="scientific">Rhynchophorus ferrugineus</name>
    <name type="common">Red palm weevil</name>
    <name type="synonym">Curculio ferrugineus</name>
    <dbReference type="NCBI Taxonomy" id="354439"/>
    <lineage>
        <taxon>Eukaryota</taxon>
        <taxon>Metazoa</taxon>
        <taxon>Ecdysozoa</taxon>
        <taxon>Arthropoda</taxon>
        <taxon>Hexapoda</taxon>
        <taxon>Insecta</taxon>
        <taxon>Pterygota</taxon>
        <taxon>Neoptera</taxon>
        <taxon>Endopterygota</taxon>
        <taxon>Coleoptera</taxon>
        <taxon>Polyphaga</taxon>
        <taxon>Cucujiformia</taxon>
        <taxon>Curculionidae</taxon>
        <taxon>Dryophthorinae</taxon>
        <taxon>Rhynchophorus</taxon>
    </lineage>
</organism>
<proteinExistence type="predicted"/>
<accession>A0A834M2A8</accession>
<dbReference type="Proteomes" id="UP000625711">
    <property type="component" value="Unassembled WGS sequence"/>
</dbReference>
<evidence type="ECO:0000313" key="3">
    <source>
        <dbReference type="Proteomes" id="UP000625711"/>
    </source>
</evidence>
<comment type="caution">
    <text evidence="2">The sequence shown here is derived from an EMBL/GenBank/DDBJ whole genome shotgun (WGS) entry which is preliminary data.</text>
</comment>
<dbReference type="EMBL" id="JAACXV010014233">
    <property type="protein sequence ID" value="KAF7269381.1"/>
    <property type="molecule type" value="Genomic_DNA"/>
</dbReference>
<name>A0A834M2A8_RHYFE</name>
<protein>
    <submittedName>
        <fullName evidence="2">Uncharacterized protein</fullName>
    </submittedName>
</protein>
<feature type="region of interest" description="Disordered" evidence="1">
    <location>
        <begin position="1"/>
        <end position="33"/>
    </location>
</feature>
<keyword evidence="3" id="KW-1185">Reference proteome</keyword>
<reference evidence="2" key="1">
    <citation type="submission" date="2020-08" db="EMBL/GenBank/DDBJ databases">
        <title>Genome sequencing and assembly of the red palm weevil Rhynchophorus ferrugineus.</title>
        <authorList>
            <person name="Dias G.B."/>
            <person name="Bergman C.M."/>
            <person name="Manee M."/>
        </authorList>
    </citation>
    <scope>NUCLEOTIDE SEQUENCE</scope>
    <source>
        <strain evidence="2">AA-2017</strain>
        <tissue evidence="2">Whole larva</tissue>
    </source>
</reference>
<dbReference type="AlphaFoldDB" id="A0A834M2A8"/>
<evidence type="ECO:0000256" key="1">
    <source>
        <dbReference type="SAM" id="MobiDB-lite"/>
    </source>
</evidence>
<evidence type="ECO:0000313" key="2">
    <source>
        <dbReference type="EMBL" id="KAF7269381.1"/>
    </source>
</evidence>
<sequence>MYGKSEKRVRFSSSLNDSYDRDLSSSRTDGNSSILCKSTSSSWRNVALSNSKALLRDLLSNVTGKTRSRHEEGHPDPESKFFGCVVDEKDQQTLSKLQKSYFTEEEKRYNEVVGHLRRAFSKSSIFDVKDSSKNTGCHTVSLLPIPSPALSSSWISESTVGDYESVTSFIEEDPEVLQRRSDLFVQQDICKQLQSYLTYGINQLTDFVGSRAHLEAERLYVLTSKLSNTGKTPCQFTKTRFLSTESKIMMLEAPVKYSPDRSDSKVTELRITDIRVFINTQDHPLRQSYMLVLRHHETVYATRLAKPNPMGWVIFGGPFIYRKCSAAFDIEVVLYRLGVNSTTSKHFSGCFGGATPDNGQTSMIRFLGDMSIELENVANKSFMFRHSDKSFPAPDVLLASIIVKRQYTESDSSEAEYIRLPDNKSHTKSTQTSFKITPFPSSETLISTYDTSPEDIVPENTKSTQTSNNMVQQLSPWVNTTFPNVYGASTSVNQLAEGKPLVDRRKNHHKNYGTFPLSKLAPEAEFFR</sequence>
<gene>
    <name evidence="2" type="ORF">GWI33_017584</name>
</gene>